<evidence type="ECO:0000256" key="1">
    <source>
        <dbReference type="SAM" id="MobiDB-lite"/>
    </source>
</evidence>
<feature type="compositionally biased region" description="Basic and acidic residues" evidence="1">
    <location>
        <begin position="58"/>
        <end position="95"/>
    </location>
</feature>
<dbReference type="AlphaFoldDB" id="A0A1X7BWR4"/>
<proteinExistence type="predicted"/>
<accession>A0A1X7BWR4</accession>
<evidence type="ECO:0000313" key="2">
    <source>
        <dbReference type="EMBL" id="SMC14063.1"/>
    </source>
</evidence>
<keyword evidence="3" id="KW-1185">Reference proteome</keyword>
<dbReference type="RefSeq" id="WP_085801980.1">
    <property type="nucleotide sequence ID" value="NZ_FWXB01000020.1"/>
</dbReference>
<name>A0A1X7BWR4_9RHOB</name>
<dbReference type="EMBL" id="FWXB01000020">
    <property type="protein sequence ID" value="SMC14063.1"/>
    <property type="molecule type" value="Genomic_DNA"/>
</dbReference>
<reference evidence="2 3" key="1">
    <citation type="submission" date="2017-03" db="EMBL/GenBank/DDBJ databases">
        <authorList>
            <person name="Afonso C.L."/>
            <person name="Miller P.J."/>
            <person name="Scott M.A."/>
            <person name="Spackman E."/>
            <person name="Goraichik I."/>
            <person name="Dimitrov K.M."/>
            <person name="Suarez D.L."/>
            <person name="Swayne D.E."/>
        </authorList>
    </citation>
    <scope>NUCLEOTIDE SEQUENCE [LARGE SCALE GENOMIC DNA]</scope>
    <source>
        <strain evidence="2 3">CECT 7745</strain>
    </source>
</reference>
<sequence length="206" mass="24053">MTDILSREAAQDYFSLTLLSFNYGIIGESILLERLAVLSSIGKQTDGATVFANEILQDNDRPQGHNDWSEDWQERERSEINDNNGERITEGRSDDDPGDPFLHLVIAVGGNRWEFHPFDDDWFPSVPHGHKLPGRSTDKLDPYLGWIYDKSKQSGRLKRKAIIALWNDDQFRETANRAIDYYLYKHPHYRGWRVPNPRRLPRRRKS</sequence>
<dbReference type="Proteomes" id="UP000193224">
    <property type="component" value="Unassembled WGS sequence"/>
</dbReference>
<feature type="region of interest" description="Disordered" evidence="1">
    <location>
        <begin position="56"/>
        <end position="96"/>
    </location>
</feature>
<organism evidence="2 3">
    <name type="scientific">Roseovarius aestuarii</name>
    <dbReference type="NCBI Taxonomy" id="475083"/>
    <lineage>
        <taxon>Bacteria</taxon>
        <taxon>Pseudomonadati</taxon>
        <taxon>Pseudomonadota</taxon>
        <taxon>Alphaproteobacteria</taxon>
        <taxon>Rhodobacterales</taxon>
        <taxon>Roseobacteraceae</taxon>
        <taxon>Roseovarius</taxon>
    </lineage>
</organism>
<protein>
    <submittedName>
        <fullName evidence="2">Uncharacterized protein</fullName>
    </submittedName>
</protein>
<dbReference type="OrthoDB" id="7067855at2"/>
<gene>
    <name evidence="2" type="ORF">ROA7745_03927</name>
</gene>
<evidence type="ECO:0000313" key="3">
    <source>
        <dbReference type="Proteomes" id="UP000193224"/>
    </source>
</evidence>